<feature type="compositionally biased region" description="Basic and acidic residues" evidence="13">
    <location>
        <begin position="401"/>
        <end position="414"/>
    </location>
</feature>
<keyword evidence="8 14" id="KW-1133">Transmembrane helix</keyword>
<evidence type="ECO:0000256" key="8">
    <source>
        <dbReference type="ARBA" id="ARBA00022989"/>
    </source>
</evidence>
<dbReference type="Gene3D" id="1.20.120.350">
    <property type="entry name" value="Voltage-gated potassium channels. Chain C"/>
    <property type="match status" value="1"/>
</dbReference>
<comment type="subcellular location">
    <subcellularLocation>
        <location evidence="1">Membrane</location>
        <topology evidence="1">Multi-pass membrane protein</topology>
    </subcellularLocation>
</comment>
<evidence type="ECO:0000256" key="4">
    <source>
        <dbReference type="ARBA" id="ARBA00022673"/>
    </source>
</evidence>
<evidence type="ECO:0000256" key="1">
    <source>
        <dbReference type="ARBA" id="ARBA00004141"/>
    </source>
</evidence>
<name>A0AB34IKR2_PRYPA</name>
<dbReference type="PANTHER" id="PTHR45628:SF7">
    <property type="entry name" value="VOLTAGE-DEPENDENT CALCIUM CHANNEL TYPE A SUBUNIT ALPHA-1"/>
    <property type="match status" value="1"/>
</dbReference>
<keyword evidence="17" id="KW-1185">Reference proteome</keyword>
<comment type="caution">
    <text evidence="16">The sequence shown here is derived from an EMBL/GenBank/DDBJ whole genome shotgun (WGS) entry which is preliminary data.</text>
</comment>
<evidence type="ECO:0000313" key="16">
    <source>
        <dbReference type="EMBL" id="KAL1500500.1"/>
    </source>
</evidence>
<evidence type="ECO:0000256" key="14">
    <source>
        <dbReference type="SAM" id="Phobius"/>
    </source>
</evidence>
<evidence type="ECO:0000256" key="11">
    <source>
        <dbReference type="ARBA" id="ARBA00023180"/>
    </source>
</evidence>
<proteinExistence type="predicted"/>
<evidence type="ECO:0000256" key="10">
    <source>
        <dbReference type="ARBA" id="ARBA00023136"/>
    </source>
</evidence>
<evidence type="ECO:0000256" key="13">
    <source>
        <dbReference type="SAM" id="MobiDB-lite"/>
    </source>
</evidence>
<evidence type="ECO:0000256" key="3">
    <source>
        <dbReference type="ARBA" id="ARBA00022568"/>
    </source>
</evidence>
<dbReference type="PANTHER" id="PTHR45628">
    <property type="entry name" value="VOLTAGE-DEPENDENT CALCIUM CHANNEL TYPE A SUBUNIT ALPHA-1"/>
    <property type="match status" value="1"/>
</dbReference>
<evidence type="ECO:0000256" key="7">
    <source>
        <dbReference type="ARBA" id="ARBA00022882"/>
    </source>
</evidence>
<keyword evidence="6" id="KW-0106">Calcium</keyword>
<dbReference type="InterPro" id="IPR005821">
    <property type="entry name" value="Ion_trans_dom"/>
</dbReference>
<keyword evidence="9" id="KW-0406">Ion transport</keyword>
<organism evidence="16 17">
    <name type="scientific">Prymnesium parvum</name>
    <name type="common">Toxic golden alga</name>
    <dbReference type="NCBI Taxonomy" id="97485"/>
    <lineage>
        <taxon>Eukaryota</taxon>
        <taxon>Haptista</taxon>
        <taxon>Haptophyta</taxon>
        <taxon>Prymnesiophyceae</taxon>
        <taxon>Prymnesiales</taxon>
        <taxon>Prymnesiaceae</taxon>
        <taxon>Prymnesium</taxon>
    </lineage>
</organism>
<keyword evidence="4" id="KW-0107">Calcium channel</keyword>
<dbReference type="Pfam" id="PF00520">
    <property type="entry name" value="Ion_trans"/>
    <property type="match status" value="1"/>
</dbReference>
<keyword evidence="5 14" id="KW-0812">Transmembrane</keyword>
<evidence type="ECO:0000313" key="17">
    <source>
        <dbReference type="Proteomes" id="UP001515480"/>
    </source>
</evidence>
<feature type="region of interest" description="Disordered" evidence="13">
    <location>
        <begin position="347"/>
        <end position="424"/>
    </location>
</feature>
<evidence type="ECO:0000256" key="5">
    <source>
        <dbReference type="ARBA" id="ARBA00022692"/>
    </source>
</evidence>
<dbReference type="GO" id="GO:0005891">
    <property type="term" value="C:voltage-gated calcium channel complex"/>
    <property type="evidence" value="ECO:0007669"/>
    <property type="project" value="TreeGrafter"/>
</dbReference>
<evidence type="ECO:0000256" key="12">
    <source>
        <dbReference type="ARBA" id="ARBA00023303"/>
    </source>
</evidence>
<evidence type="ECO:0000259" key="15">
    <source>
        <dbReference type="Pfam" id="PF00520"/>
    </source>
</evidence>
<protein>
    <recommendedName>
        <fullName evidence="15">Ion transport domain-containing protein</fullName>
    </recommendedName>
</protein>
<keyword evidence="10 14" id="KW-0472">Membrane</keyword>
<dbReference type="EMBL" id="JBGBPQ010000023">
    <property type="protein sequence ID" value="KAL1500500.1"/>
    <property type="molecule type" value="Genomic_DNA"/>
</dbReference>
<keyword evidence="11" id="KW-0325">Glycoprotein</keyword>
<gene>
    <name evidence="16" type="ORF">AB1Y20_013157</name>
</gene>
<dbReference type="InterPro" id="IPR050599">
    <property type="entry name" value="VDCC_alpha-1_subunit"/>
</dbReference>
<accession>A0AB34IKR2</accession>
<feature type="compositionally biased region" description="Basic and acidic residues" evidence="13">
    <location>
        <begin position="380"/>
        <end position="393"/>
    </location>
</feature>
<dbReference type="Gene3D" id="1.10.287.70">
    <property type="match status" value="1"/>
</dbReference>
<reference evidence="16 17" key="1">
    <citation type="journal article" date="2024" name="Science">
        <title>Giant polyketide synthase enzymes in the biosynthesis of giant marine polyether toxins.</title>
        <authorList>
            <person name="Fallon T.R."/>
            <person name="Shende V.V."/>
            <person name="Wierzbicki I.H."/>
            <person name="Pendleton A.L."/>
            <person name="Watervoot N.F."/>
            <person name="Auber R.P."/>
            <person name="Gonzalez D.J."/>
            <person name="Wisecaver J.H."/>
            <person name="Moore B.S."/>
        </authorList>
    </citation>
    <scope>NUCLEOTIDE SEQUENCE [LARGE SCALE GENOMIC DNA]</scope>
    <source>
        <strain evidence="16 17">12B1</strain>
    </source>
</reference>
<dbReference type="Proteomes" id="UP001515480">
    <property type="component" value="Unassembled WGS sequence"/>
</dbReference>
<sequence>MVKATRHTATSQPSPLDPKARKGTLATSPLPPLPPLPQTAVTGFFRYQPKARWFYFHQRTQYTIAALIFANFFANIFQAQIDPFGKHYHREFLLVEDLFNYIFLIELIINMYASWRKEFVHSGWNWFDVLVVIVGVLSIMRVDLPGPFSLLRMLRAFRVFRLFKRIKSLQKIILSLARAVPGMLNAGFIMVLVMCIYAILAVEYFGEHGVNYDNETGTYEYVNIEGQLVDSVTARGLSYGNEYFGTFLRSLFTLFQVLTGESWAEAVARPALFGGKEIAASVFFVSFVLVNTFVLINVVVAVLLEKCLDPSHEELLEEEEAAPEAAVEVPRVVEAETALSCRCRALRSSSSRPGPWRPEGESPTELATSSGEVEGAEGETPNRKERPEGGTPDKKKRSHSRERPARNPSRERQTKVGLSGMATAAEVAELREQIAPPQVDLQQLREGA</sequence>
<evidence type="ECO:0000256" key="2">
    <source>
        <dbReference type="ARBA" id="ARBA00022448"/>
    </source>
</evidence>
<dbReference type="GO" id="GO:0098703">
    <property type="term" value="P:calcium ion import across plasma membrane"/>
    <property type="evidence" value="ECO:0007669"/>
    <property type="project" value="TreeGrafter"/>
</dbReference>
<evidence type="ECO:0000256" key="6">
    <source>
        <dbReference type="ARBA" id="ARBA00022837"/>
    </source>
</evidence>
<keyword evidence="7" id="KW-0851">Voltage-gated channel</keyword>
<dbReference type="GO" id="GO:0008331">
    <property type="term" value="F:high voltage-gated calcium channel activity"/>
    <property type="evidence" value="ECO:0007669"/>
    <property type="project" value="TreeGrafter"/>
</dbReference>
<keyword evidence="2" id="KW-0813">Transport</keyword>
<feature type="transmembrane region" description="Helical" evidence="14">
    <location>
        <begin position="127"/>
        <end position="151"/>
    </location>
</feature>
<feature type="transmembrane region" description="Helical" evidence="14">
    <location>
        <begin position="60"/>
        <end position="77"/>
    </location>
</feature>
<dbReference type="SUPFAM" id="SSF81324">
    <property type="entry name" value="Voltage-gated potassium channels"/>
    <property type="match status" value="1"/>
</dbReference>
<dbReference type="InterPro" id="IPR027359">
    <property type="entry name" value="Volt_channel_dom_sf"/>
</dbReference>
<feature type="transmembrane region" description="Helical" evidence="14">
    <location>
        <begin position="278"/>
        <end position="304"/>
    </location>
</feature>
<evidence type="ECO:0000256" key="9">
    <source>
        <dbReference type="ARBA" id="ARBA00023065"/>
    </source>
</evidence>
<feature type="domain" description="Ion transport" evidence="15">
    <location>
        <begin position="60"/>
        <end position="305"/>
    </location>
</feature>
<feature type="region of interest" description="Disordered" evidence="13">
    <location>
        <begin position="1"/>
        <end position="32"/>
    </location>
</feature>
<keyword evidence="12" id="KW-0407">Ion channel</keyword>
<dbReference type="AlphaFoldDB" id="A0AB34IKR2"/>
<keyword evidence="3" id="KW-0109">Calcium transport</keyword>
<feature type="transmembrane region" description="Helical" evidence="14">
    <location>
        <begin position="172"/>
        <end position="200"/>
    </location>
</feature>